<dbReference type="InterPro" id="IPR020904">
    <property type="entry name" value="Sc_DH/Rdtase_CS"/>
</dbReference>
<dbReference type="Pfam" id="PF13561">
    <property type="entry name" value="adh_short_C2"/>
    <property type="match status" value="1"/>
</dbReference>
<dbReference type="Proteomes" id="UP001610810">
    <property type="component" value="Unassembled WGS sequence"/>
</dbReference>
<dbReference type="PRINTS" id="PR00080">
    <property type="entry name" value="SDRFAMILY"/>
</dbReference>
<dbReference type="RefSeq" id="WP_307851639.1">
    <property type="nucleotide sequence ID" value="NZ_JAAIFS010000005.1"/>
</dbReference>
<dbReference type="PRINTS" id="PR00081">
    <property type="entry name" value="GDHRDH"/>
</dbReference>
<protein>
    <submittedName>
        <fullName evidence="4">SDR family NAD(P)-dependent oxidoreductase</fullName>
    </submittedName>
</protein>
<evidence type="ECO:0000313" key="4">
    <source>
        <dbReference type="EMBL" id="MFI0576921.1"/>
    </source>
</evidence>
<dbReference type="PANTHER" id="PTHR42760">
    <property type="entry name" value="SHORT-CHAIN DEHYDROGENASES/REDUCTASES FAMILY MEMBER"/>
    <property type="match status" value="1"/>
</dbReference>
<sequence>MSHGGNSLFSLSGKTALVTGASRGIGRAIALGYAEAGADVALLARGAERLEEVRAEVEKLGRRAISLVCDVEDPDQIRACVQQTVAELGPLDIVVNNAGGFTCAGSFHDLEVAQWQREMRLNFESALHVCRAVGRDMTDRGRGSIINIASITGEAGLPHYSPYAVSKAAVIALTHSLAAEWAVTGVRVNAISAGWVHTDLTDGIATDPRTAEALLQIVPAGRFGTPDELVGLAVYLASDASRFMTGSSVAIDGGVSAFYGGAAVLEAPGGQSRSQKVPGTQG</sequence>
<gene>
    <name evidence="4" type="ORF">ACH3YB_35425</name>
</gene>
<proteinExistence type="inferred from homology"/>
<feature type="domain" description="Ketoreductase" evidence="3">
    <location>
        <begin position="14"/>
        <end position="198"/>
    </location>
</feature>
<keyword evidence="2" id="KW-0560">Oxidoreductase</keyword>
<keyword evidence="5" id="KW-1185">Reference proteome</keyword>
<dbReference type="InterPro" id="IPR002347">
    <property type="entry name" value="SDR_fam"/>
</dbReference>
<dbReference type="PROSITE" id="PS00061">
    <property type="entry name" value="ADH_SHORT"/>
    <property type="match status" value="1"/>
</dbReference>
<dbReference type="PANTHER" id="PTHR42760:SF115">
    <property type="entry name" value="3-OXOACYL-[ACYL-CARRIER-PROTEIN] REDUCTASE FABG"/>
    <property type="match status" value="1"/>
</dbReference>
<name>A0ABW7S9F2_STRTE</name>
<comment type="caution">
    <text evidence="4">The sequence shown here is derived from an EMBL/GenBank/DDBJ whole genome shotgun (WGS) entry which is preliminary data.</text>
</comment>
<dbReference type="Gene3D" id="3.40.50.720">
    <property type="entry name" value="NAD(P)-binding Rossmann-like Domain"/>
    <property type="match status" value="1"/>
</dbReference>
<reference evidence="4 5" key="1">
    <citation type="submission" date="2024-10" db="EMBL/GenBank/DDBJ databases">
        <authorList>
            <person name="Wannawong T."/>
            <person name="Kuncharoen N."/>
            <person name="Mhuantong W."/>
        </authorList>
    </citation>
    <scope>NUCLEOTIDE SEQUENCE [LARGE SCALE GENOMIC DNA]</scope>
    <source>
        <strain evidence="4 5">CALK1-4</strain>
    </source>
</reference>
<evidence type="ECO:0000313" key="5">
    <source>
        <dbReference type="Proteomes" id="UP001610810"/>
    </source>
</evidence>
<evidence type="ECO:0000256" key="1">
    <source>
        <dbReference type="ARBA" id="ARBA00006484"/>
    </source>
</evidence>
<dbReference type="EMBL" id="JBIQWK010000015">
    <property type="protein sequence ID" value="MFI0576921.1"/>
    <property type="molecule type" value="Genomic_DNA"/>
</dbReference>
<dbReference type="SUPFAM" id="SSF51735">
    <property type="entry name" value="NAD(P)-binding Rossmann-fold domains"/>
    <property type="match status" value="1"/>
</dbReference>
<accession>A0ABW7S9F2</accession>
<dbReference type="InterPro" id="IPR057326">
    <property type="entry name" value="KR_dom"/>
</dbReference>
<comment type="similarity">
    <text evidence="1">Belongs to the short-chain dehydrogenases/reductases (SDR) family.</text>
</comment>
<evidence type="ECO:0000256" key="2">
    <source>
        <dbReference type="ARBA" id="ARBA00023002"/>
    </source>
</evidence>
<evidence type="ECO:0000259" key="3">
    <source>
        <dbReference type="SMART" id="SM00822"/>
    </source>
</evidence>
<dbReference type="InterPro" id="IPR036291">
    <property type="entry name" value="NAD(P)-bd_dom_sf"/>
</dbReference>
<organism evidence="4 5">
    <name type="scientific">Streptomyces tendae</name>
    <dbReference type="NCBI Taxonomy" id="1932"/>
    <lineage>
        <taxon>Bacteria</taxon>
        <taxon>Bacillati</taxon>
        <taxon>Actinomycetota</taxon>
        <taxon>Actinomycetes</taxon>
        <taxon>Kitasatosporales</taxon>
        <taxon>Streptomycetaceae</taxon>
        <taxon>Streptomyces</taxon>
    </lineage>
</organism>
<dbReference type="SMART" id="SM00822">
    <property type="entry name" value="PKS_KR"/>
    <property type="match status" value="1"/>
</dbReference>
<dbReference type="NCBIfam" id="NF005559">
    <property type="entry name" value="PRK07231.1"/>
    <property type="match status" value="1"/>
</dbReference>